<dbReference type="InterPro" id="IPR036758">
    <property type="entry name" value="At5g01610-like"/>
</dbReference>
<gene>
    <name evidence="3" type="ORF">MUK42_34303</name>
</gene>
<feature type="signal peptide" evidence="2">
    <location>
        <begin position="1"/>
        <end position="23"/>
    </location>
</feature>
<dbReference type="PANTHER" id="PTHR31676:SF110">
    <property type="entry name" value="TRANSMEMBRANE PROTEIN"/>
    <property type="match status" value="1"/>
</dbReference>
<feature type="chain" id="PRO_5038738505" description="DUF538 family protein" evidence="2">
    <location>
        <begin position="24"/>
        <end position="282"/>
    </location>
</feature>
<name>A0A9E7KPW2_9LILI</name>
<sequence length="282" mass="30845">MSLLLSFCFFFLFFGAAVTAASGGDGGSAYEVLRSHGLPIGLLPKGVREFHVDGEGRFEARLYAPCTAKFESEVRYDASIVGTISPGQIAGLSGVAAQDLFLWFPVRAIRLDDQASGIIHFDVGVVDKRFTLSLFEFPPDCAPALVAEVPLHRPQHLNFFDLSCHFDVCKGTGRANPSSMSDSVRMMSAKEPEGQTQATTNLSVFRGCLQGNRKGKPKQQQTCRFSEDACKGTGRANPSRCLQRNRKGKPKRSFKSSKVLSFEISSKSFKLGASDENTWRSL</sequence>
<proteinExistence type="predicted"/>
<evidence type="ECO:0008006" key="5">
    <source>
        <dbReference type="Google" id="ProtNLM"/>
    </source>
</evidence>
<keyword evidence="4" id="KW-1185">Reference proteome</keyword>
<evidence type="ECO:0000256" key="1">
    <source>
        <dbReference type="SAM" id="MobiDB-lite"/>
    </source>
</evidence>
<keyword evidence="2" id="KW-0732">Signal</keyword>
<evidence type="ECO:0000313" key="4">
    <source>
        <dbReference type="Proteomes" id="UP001055439"/>
    </source>
</evidence>
<evidence type="ECO:0000313" key="3">
    <source>
        <dbReference type="EMBL" id="URE27187.1"/>
    </source>
</evidence>
<accession>A0A9E7KPW2</accession>
<organism evidence="3 4">
    <name type="scientific">Musa troglodytarum</name>
    <name type="common">fe'i banana</name>
    <dbReference type="NCBI Taxonomy" id="320322"/>
    <lineage>
        <taxon>Eukaryota</taxon>
        <taxon>Viridiplantae</taxon>
        <taxon>Streptophyta</taxon>
        <taxon>Embryophyta</taxon>
        <taxon>Tracheophyta</taxon>
        <taxon>Spermatophyta</taxon>
        <taxon>Magnoliopsida</taxon>
        <taxon>Liliopsida</taxon>
        <taxon>Zingiberales</taxon>
        <taxon>Musaceae</taxon>
        <taxon>Musa</taxon>
    </lineage>
</organism>
<feature type="region of interest" description="Disordered" evidence="1">
    <location>
        <begin position="229"/>
        <end position="254"/>
    </location>
</feature>
<dbReference type="AlphaFoldDB" id="A0A9E7KPW2"/>
<evidence type="ECO:0000256" key="2">
    <source>
        <dbReference type="SAM" id="SignalP"/>
    </source>
</evidence>
<reference evidence="3" key="1">
    <citation type="submission" date="2022-05" db="EMBL/GenBank/DDBJ databases">
        <title>The Musa troglodytarum L. genome provides insights into the mechanism of non-climacteric behaviour and enrichment of carotenoids.</title>
        <authorList>
            <person name="Wang J."/>
        </authorList>
    </citation>
    <scope>NUCLEOTIDE SEQUENCE</scope>
    <source>
        <tissue evidence="3">Leaf</tissue>
    </source>
</reference>
<dbReference type="Gene3D" id="2.30.240.10">
    <property type="entry name" value="At5g01610-like"/>
    <property type="match status" value="1"/>
</dbReference>
<dbReference type="PANTHER" id="PTHR31676">
    <property type="entry name" value="T31J12.3 PROTEIN-RELATED"/>
    <property type="match status" value="1"/>
</dbReference>
<dbReference type="Proteomes" id="UP001055439">
    <property type="component" value="Chromosome 8"/>
</dbReference>
<dbReference type="FunFam" id="2.30.240.10:FF:000002">
    <property type="entry name" value="Uncharacterized protein At3g07460"/>
    <property type="match status" value="1"/>
</dbReference>
<dbReference type="OrthoDB" id="754232at2759"/>
<dbReference type="InterPro" id="IPR007493">
    <property type="entry name" value="DUF538"/>
</dbReference>
<dbReference type="Pfam" id="PF04398">
    <property type="entry name" value="DUF538"/>
    <property type="match status" value="1"/>
</dbReference>
<feature type="compositionally biased region" description="Basic residues" evidence="1">
    <location>
        <begin position="243"/>
        <end position="254"/>
    </location>
</feature>
<protein>
    <recommendedName>
        <fullName evidence="5">DUF538 family protein</fullName>
    </recommendedName>
</protein>
<dbReference type="EMBL" id="CP097510">
    <property type="protein sequence ID" value="URE27187.1"/>
    <property type="molecule type" value="Genomic_DNA"/>
</dbReference>
<dbReference type="SUPFAM" id="SSF141562">
    <property type="entry name" value="At5g01610-like"/>
    <property type="match status" value="1"/>
</dbReference>